<accession>A0A176QAX5</accession>
<dbReference type="Pfam" id="PF10094">
    <property type="entry name" value="DUF2332"/>
    <property type="match status" value="1"/>
</dbReference>
<evidence type="ECO:0000313" key="1">
    <source>
        <dbReference type="EMBL" id="OAB86891.1"/>
    </source>
</evidence>
<organism evidence="1 2">
    <name type="scientific">Janibacter melonis</name>
    <dbReference type="NCBI Taxonomy" id="262209"/>
    <lineage>
        <taxon>Bacteria</taxon>
        <taxon>Bacillati</taxon>
        <taxon>Actinomycetota</taxon>
        <taxon>Actinomycetes</taxon>
        <taxon>Micrococcales</taxon>
        <taxon>Intrasporangiaceae</taxon>
        <taxon>Janibacter</taxon>
    </lineage>
</organism>
<name>A0A176QAX5_9MICO</name>
<dbReference type="STRING" id="262209.AWH69_10795"/>
<sequence length="338" mass="36709">MLPTSDLTQTADFYRSFARDQAVGESATYVEWGEGVAADEELLGRLAELEPPRRQPNLLFAAARWHGAPAPGGYRPMRDLVLREWPQVSATMRRRSTQTNEPGRCATLLPVLAEIADGAPLALLEVGVSGGLCLYPDRYAYLYLDEDGHEVAEVGAGSPTFECVVDPVAAAHLPDASPHVRWRGGLDLSPLDVTDPQTLDWLRVLVWPEDVARRARLDEAVAVVGREPRTTVQGDAARDLGPLMARAREEAPDARLVVFHTAVAAYFDQALRAAWPEQVARLCAEHDAVWVSNEGPTVLPGVAASAAAPPPSARHFCLGVDGRARAWTHGHGRSLTWV</sequence>
<evidence type="ECO:0000313" key="2">
    <source>
        <dbReference type="Proteomes" id="UP000076976"/>
    </source>
</evidence>
<comment type="caution">
    <text evidence="1">The sequence shown here is derived from an EMBL/GenBank/DDBJ whole genome shotgun (WGS) entry which is preliminary data.</text>
</comment>
<gene>
    <name evidence="1" type="ORF">AWH69_10795</name>
</gene>
<protein>
    <recommendedName>
        <fullName evidence="3">DUF2332 family protein</fullName>
    </recommendedName>
</protein>
<dbReference type="InterPro" id="IPR011200">
    <property type="entry name" value="UCP012608"/>
</dbReference>
<keyword evidence="2" id="KW-1185">Reference proteome</keyword>
<dbReference type="RefSeq" id="WP_068275267.1">
    <property type="nucleotide sequence ID" value="NZ_LQZG01000003.1"/>
</dbReference>
<dbReference type="EMBL" id="LQZG01000003">
    <property type="protein sequence ID" value="OAB86891.1"/>
    <property type="molecule type" value="Genomic_DNA"/>
</dbReference>
<dbReference type="AlphaFoldDB" id="A0A176QAX5"/>
<reference evidence="1 2" key="1">
    <citation type="submission" date="2016-01" db="EMBL/GenBank/DDBJ databases">
        <title>Janibacter melonis strain CD11_4 genome sequencing and assembly.</title>
        <authorList>
            <person name="Nair G.R."/>
            <person name="Kaur G."/>
            <person name="Chander A.M."/>
            <person name="Mayilraj S."/>
        </authorList>
    </citation>
    <scope>NUCLEOTIDE SEQUENCE [LARGE SCALE GENOMIC DNA]</scope>
    <source>
        <strain evidence="1 2">CD11-4</strain>
    </source>
</reference>
<evidence type="ECO:0008006" key="3">
    <source>
        <dbReference type="Google" id="ProtNLM"/>
    </source>
</evidence>
<dbReference type="Proteomes" id="UP000076976">
    <property type="component" value="Unassembled WGS sequence"/>
</dbReference>
<proteinExistence type="predicted"/>